<dbReference type="PANTHER" id="PTHR24171:SF9">
    <property type="entry name" value="ANKYRIN REPEAT DOMAIN-CONTAINING PROTEIN 39"/>
    <property type="match status" value="1"/>
</dbReference>
<gene>
    <name evidence="4" type="ORF">LCPAC304_04150</name>
</gene>
<keyword evidence="2" id="KW-0040">ANK repeat</keyword>
<dbReference type="PROSITE" id="PS50088">
    <property type="entry name" value="ANK_REPEAT"/>
    <property type="match status" value="5"/>
</dbReference>
<dbReference type="SUPFAM" id="SSF81383">
    <property type="entry name" value="F-box domain"/>
    <property type="match status" value="1"/>
</dbReference>
<evidence type="ECO:0000259" key="3">
    <source>
        <dbReference type="Pfam" id="PF07498"/>
    </source>
</evidence>
<name>A0A481Z825_9VIRU</name>
<evidence type="ECO:0000256" key="1">
    <source>
        <dbReference type="ARBA" id="ARBA00022737"/>
    </source>
</evidence>
<dbReference type="SMART" id="SM00248">
    <property type="entry name" value="ANK"/>
    <property type="match status" value="6"/>
</dbReference>
<organism evidence="4">
    <name type="scientific">Pithovirus LCPAC304</name>
    <dbReference type="NCBI Taxonomy" id="2506594"/>
    <lineage>
        <taxon>Viruses</taxon>
        <taxon>Pithoviruses</taxon>
    </lineage>
</organism>
<accession>A0A481Z825</accession>
<dbReference type="GO" id="GO:0006353">
    <property type="term" value="P:DNA-templated transcription termination"/>
    <property type="evidence" value="ECO:0007669"/>
    <property type="project" value="InterPro"/>
</dbReference>
<dbReference type="Gene3D" id="1.25.40.20">
    <property type="entry name" value="Ankyrin repeat-containing domain"/>
    <property type="match status" value="1"/>
</dbReference>
<protein>
    <submittedName>
        <fullName evidence="4">F-box domain and ankyrin repeat protein</fullName>
    </submittedName>
</protein>
<sequence length="432" mass="48805">MDLSDLTVVNLRKLAKENGLKGYSRLGKAELIDFLETNLATERLSPEEEVFLETDPSHLKPGIFDLMELPYEMRLYTLAQLRYPDLMRFCATSKAAAKICLDNHFWGIKTRRDFGVEYAYTPWPRENWEEDYRFYLQELEPELMDAVYRRDVERVRELAEFGVDVNSKASGGLTMTPLMYATMAGGSVEIATILLDNGADILAKTTRDRITALIIATMEANVELVKFLLDHGADAQATDRNGEEAINRAADINASIELVDVLLEGGADINNIDHRGFTLLRLASQQHNNGEYIQALLDRGADINSRDTMATRGYTPLLAATVRLKEENVRVLLENGADISIRDNQGSRASDIAGLPTYPSPAIRAMLVSEIRKERQLRDTIRTIIEDQGGIHKATKRTVRTKLRTMRGQEFVEQHRSRINAIIEEEARDMAR</sequence>
<dbReference type="InterPro" id="IPR036770">
    <property type="entry name" value="Ankyrin_rpt-contain_sf"/>
</dbReference>
<dbReference type="InterPro" id="IPR011112">
    <property type="entry name" value="Rho-like_N"/>
</dbReference>
<dbReference type="SUPFAM" id="SSF48403">
    <property type="entry name" value="Ankyrin repeat"/>
    <property type="match status" value="1"/>
</dbReference>
<dbReference type="PANTHER" id="PTHR24171">
    <property type="entry name" value="ANKYRIN REPEAT DOMAIN-CONTAINING PROTEIN 39-RELATED"/>
    <property type="match status" value="1"/>
</dbReference>
<dbReference type="PROSITE" id="PS50297">
    <property type="entry name" value="ANK_REP_REGION"/>
    <property type="match status" value="3"/>
</dbReference>
<reference evidence="4" key="1">
    <citation type="journal article" date="2019" name="MBio">
        <title>Virus Genomes from Deep Sea Sediments Expand the Ocean Megavirome and Support Independent Origins of Viral Gigantism.</title>
        <authorList>
            <person name="Backstrom D."/>
            <person name="Yutin N."/>
            <person name="Jorgensen S.L."/>
            <person name="Dharamshi J."/>
            <person name="Homa F."/>
            <person name="Zaremba-Niedwiedzka K."/>
            <person name="Spang A."/>
            <person name="Wolf Y.I."/>
            <person name="Koonin E.V."/>
            <person name="Ettema T.J."/>
        </authorList>
    </citation>
    <scope>NUCLEOTIDE SEQUENCE</scope>
</reference>
<evidence type="ECO:0000313" key="4">
    <source>
        <dbReference type="EMBL" id="QBK92068.1"/>
    </source>
</evidence>
<feature type="domain" description="Rho termination factor-like N-terminal" evidence="3">
    <location>
        <begin position="2"/>
        <end position="34"/>
    </location>
</feature>
<dbReference type="EMBL" id="MK500567">
    <property type="protein sequence ID" value="QBK92068.1"/>
    <property type="molecule type" value="Genomic_DNA"/>
</dbReference>
<dbReference type="InterPro" id="IPR036047">
    <property type="entry name" value="F-box-like_dom_sf"/>
</dbReference>
<evidence type="ECO:0000256" key="2">
    <source>
        <dbReference type="ARBA" id="ARBA00023043"/>
    </source>
</evidence>
<dbReference type="Pfam" id="PF07498">
    <property type="entry name" value="Rho_N"/>
    <property type="match status" value="1"/>
</dbReference>
<dbReference type="Pfam" id="PF12796">
    <property type="entry name" value="Ank_2"/>
    <property type="match status" value="2"/>
</dbReference>
<keyword evidence="1" id="KW-0677">Repeat</keyword>
<proteinExistence type="predicted"/>
<dbReference type="InterPro" id="IPR002110">
    <property type="entry name" value="Ankyrin_rpt"/>
</dbReference>